<name>A0A852SSY3_9MICO</name>
<evidence type="ECO:0000313" key="3">
    <source>
        <dbReference type="Proteomes" id="UP000549913"/>
    </source>
</evidence>
<feature type="transmembrane region" description="Helical" evidence="1">
    <location>
        <begin position="21"/>
        <end position="40"/>
    </location>
</feature>
<gene>
    <name evidence="2" type="ORF">BJ984_002962</name>
</gene>
<evidence type="ECO:0000256" key="1">
    <source>
        <dbReference type="SAM" id="Phobius"/>
    </source>
</evidence>
<dbReference type="Proteomes" id="UP000549913">
    <property type="component" value="Unassembled WGS sequence"/>
</dbReference>
<proteinExistence type="predicted"/>
<keyword evidence="1" id="KW-0472">Membrane</keyword>
<feature type="transmembrane region" description="Helical" evidence="1">
    <location>
        <begin position="77"/>
        <end position="103"/>
    </location>
</feature>
<evidence type="ECO:0000313" key="2">
    <source>
        <dbReference type="EMBL" id="NYD71804.1"/>
    </source>
</evidence>
<dbReference type="EMBL" id="JACCBM010000001">
    <property type="protein sequence ID" value="NYD71804.1"/>
    <property type="molecule type" value="Genomic_DNA"/>
</dbReference>
<organism evidence="2 3">
    <name type="scientific">Herbiconiux flava</name>
    <dbReference type="NCBI Taxonomy" id="881268"/>
    <lineage>
        <taxon>Bacteria</taxon>
        <taxon>Bacillati</taxon>
        <taxon>Actinomycetota</taxon>
        <taxon>Actinomycetes</taxon>
        <taxon>Micrococcales</taxon>
        <taxon>Microbacteriaceae</taxon>
        <taxon>Herbiconiux</taxon>
    </lineage>
</organism>
<sequence>MSDDPTKMGNQPSLTTSTGTIWLVVGGIMAAISVVLLLALQQVDSSGVALLGVVLIVLSYLVMVEARLLMRNLHRRLIVLATFFGIIAVLALVFVVLIGISAVD</sequence>
<accession>A0A852SSY3</accession>
<dbReference type="RefSeq" id="WP_179548677.1">
    <property type="nucleotide sequence ID" value="NZ_BSEW01000002.1"/>
</dbReference>
<keyword evidence="3" id="KW-1185">Reference proteome</keyword>
<keyword evidence="1" id="KW-0812">Transmembrane</keyword>
<dbReference type="AlphaFoldDB" id="A0A852SSY3"/>
<keyword evidence="1" id="KW-1133">Transmembrane helix</keyword>
<comment type="caution">
    <text evidence="2">The sequence shown here is derived from an EMBL/GenBank/DDBJ whole genome shotgun (WGS) entry which is preliminary data.</text>
</comment>
<reference evidence="2 3" key="1">
    <citation type="submission" date="2020-07" db="EMBL/GenBank/DDBJ databases">
        <title>Sequencing the genomes of 1000 actinobacteria strains.</title>
        <authorList>
            <person name="Klenk H.-P."/>
        </authorList>
    </citation>
    <scope>NUCLEOTIDE SEQUENCE [LARGE SCALE GENOMIC DNA]</scope>
    <source>
        <strain evidence="2 3">DSM 26474</strain>
    </source>
</reference>
<feature type="transmembrane region" description="Helical" evidence="1">
    <location>
        <begin position="46"/>
        <end position="65"/>
    </location>
</feature>
<protein>
    <submittedName>
        <fullName evidence="2">ABC-type transporter Mla MlaB component</fullName>
    </submittedName>
</protein>